<dbReference type="EMBL" id="GG663749">
    <property type="protein sequence ID" value="EEH52214.1"/>
    <property type="molecule type" value="Genomic_DNA"/>
</dbReference>
<feature type="compositionally biased region" description="Polar residues" evidence="2">
    <location>
        <begin position="597"/>
        <end position="607"/>
    </location>
</feature>
<evidence type="ECO:0000313" key="3">
    <source>
        <dbReference type="EMBL" id="EEH52214.1"/>
    </source>
</evidence>
<keyword evidence="1" id="KW-0175">Coiled coil</keyword>
<sequence>MKTGSLLTQFRDHFRSARARRRRAPPHRTPHEARTRGTRAPRRASTRRGNSRAASSLVGLSTRGSESRKSVDPPTGSSLAAFGARRPIRPSVVAMPAASSPKRGPGFKSDACSNEVARWFDQQSQLSKDASRHAGALDTMRVGRPTMAPGSSAGPLVVVEHKATSLVDLRKPKPKRESTPPVVNVALSFGDEGRVAASVTPAATRAKRKPPVPLSTRRSQNHPIPTQATPIAPTFASTVGADAMGVDPVTGEKMKPAYGGLKGVKTAYQEIFNAFGDPKTAETLKPVLAMAKPDAVENQSHKSEWADMVRGNEETQRHWRENALKTTNIAHDEPVIAAFGEVPGIAEDKARQRERLMEKVLGSRLYYGDLLNDDAAAALEETLMHAPPEEREKILETLRDVHAGTAVARGKRAPLSHDHYRVGYNPLAAAAEAKRRAEAAACVSSGPTRAEQARRARRKEIKRAEMEDKQRMKDAMREEAAATAAAKARGGVCCDPRKMSSSKTKDPSASQFDLGPYGKQKTETTTYQSQCGNLSAILDEIKRPDPALKTADNPKTRLTPAVGAVQWLGVEEPRRVYPVPLHHIRRAPTEEEGFRRGNSTMRQSYQPRSRKDMAAQAKSQRATAAASKTMRSASTIPLGPTGHMDHPRHRKQTGYERDYSWRGAGAAEDAGAGAVVAASL</sequence>
<feature type="compositionally biased region" description="Low complexity" evidence="2">
    <location>
        <begin position="614"/>
        <end position="629"/>
    </location>
</feature>
<dbReference type="RefSeq" id="XP_003063841.1">
    <property type="nucleotide sequence ID" value="XM_003063795.1"/>
</dbReference>
<evidence type="ECO:0000256" key="2">
    <source>
        <dbReference type="SAM" id="MobiDB-lite"/>
    </source>
</evidence>
<dbReference type="Proteomes" id="UP000001876">
    <property type="component" value="Unassembled WGS sequence"/>
</dbReference>
<name>C1N753_MICPC</name>
<dbReference type="OrthoDB" id="10660445at2759"/>
<feature type="region of interest" description="Disordered" evidence="2">
    <location>
        <begin position="481"/>
        <end position="517"/>
    </location>
</feature>
<feature type="compositionally biased region" description="Polar residues" evidence="2">
    <location>
        <begin position="52"/>
        <end position="64"/>
    </location>
</feature>
<feature type="region of interest" description="Disordered" evidence="2">
    <location>
        <begin position="591"/>
        <end position="656"/>
    </location>
</feature>
<protein>
    <submittedName>
        <fullName evidence="3">Predicted protein</fullName>
    </submittedName>
</protein>
<evidence type="ECO:0000313" key="4">
    <source>
        <dbReference type="Proteomes" id="UP000001876"/>
    </source>
</evidence>
<dbReference type="KEGG" id="mpp:MICPUCDRAFT_53559"/>
<dbReference type="AlphaFoldDB" id="C1N753"/>
<accession>C1N753</accession>
<dbReference type="OMA" id="HIRRAPT"/>
<gene>
    <name evidence="3" type="ORF">MICPUCDRAFT_53559</name>
</gene>
<dbReference type="GeneID" id="9689282"/>
<proteinExistence type="predicted"/>
<feature type="compositionally biased region" description="Basic residues" evidence="2">
    <location>
        <begin position="16"/>
        <end position="28"/>
    </location>
</feature>
<feature type="region of interest" description="Disordered" evidence="2">
    <location>
        <begin position="200"/>
        <end position="230"/>
    </location>
</feature>
<evidence type="ECO:0000256" key="1">
    <source>
        <dbReference type="SAM" id="Coils"/>
    </source>
</evidence>
<keyword evidence="4" id="KW-1185">Reference proteome</keyword>
<feature type="coiled-coil region" evidence="1">
    <location>
        <begin position="449"/>
        <end position="479"/>
    </location>
</feature>
<feature type="compositionally biased region" description="Basic residues" evidence="2">
    <location>
        <begin position="36"/>
        <end position="50"/>
    </location>
</feature>
<reference evidence="3 4" key="1">
    <citation type="journal article" date="2009" name="Science">
        <title>Green evolution and dynamic adaptations revealed by genomes of the marine picoeukaryotes Micromonas.</title>
        <authorList>
            <person name="Worden A.Z."/>
            <person name="Lee J.H."/>
            <person name="Mock T."/>
            <person name="Rouze P."/>
            <person name="Simmons M.P."/>
            <person name="Aerts A.L."/>
            <person name="Allen A.E."/>
            <person name="Cuvelier M.L."/>
            <person name="Derelle E."/>
            <person name="Everett M.V."/>
            <person name="Foulon E."/>
            <person name="Grimwood J."/>
            <person name="Gundlach H."/>
            <person name="Henrissat B."/>
            <person name="Napoli C."/>
            <person name="McDonald S.M."/>
            <person name="Parker M.S."/>
            <person name="Rombauts S."/>
            <person name="Salamov A."/>
            <person name="Von Dassow P."/>
            <person name="Badger J.H."/>
            <person name="Coutinho P.M."/>
            <person name="Demir E."/>
            <person name="Dubchak I."/>
            <person name="Gentemann C."/>
            <person name="Eikrem W."/>
            <person name="Gready J.E."/>
            <person name="John U."/>
            <person name="Lanier W."/>
            <person name="Lindquist E.A."/>
            <person name="Lucas S."/>
            <person name="Mayer K.F."/>
            <person name="Moreau H."/>
            <person name="Not F."/>
            <person name="Otillar R."/>
            <person name="Panaud O."/>
            <person name="Pangilinan J."/>
            <person name="Paulsen I."/>
            <person name="Piegu B."/>
            <person name="Poliakov A."/>
            <person name="Robbens S."/>
            <person name="Schmutz J."/>
            <person name="Toulza E."/>
            <person name="Wyss T."/>
            <person name="Zelensky A."/>
            <person name="Zhou K."/>
            <person name="Armbrust E.V."/>
            <person name="Bhattacharya D."/>
            <person name="Goodenough U.W."/>
            <person name="Van de Peer Y."/>
            <person name="Grigoriev I.V."/>
        </authorList>
    </citation>
    <scope>NUCLEOTIDE SEQUENCE [LARGE SCALE GENOMIC DNA]</scope>
    <source>
        <strain evidence="3 4">CCMP1545</strain>
    </source>
</reference>
<organism evidence="4">
    <name type="scientific">Micromonas pusilla (strain CCMP1545)</name>
    <name type="common">Picoplanktonic green alga</name>
    <dbReference type="NCBI Taxonomy" id="564608"/>
    <lineage>
        <taxon>Eukaryota</taxon>
        <taxon>Viridiplantae</taxon>
        <taxon>Chlorophyta</taxon>
        <taxon>Mamiellophyceae</taxon>
        <taxon>Mamiellales</taxon>
        <taxon>Mamiellaceae</taxon>
        <taxon>Micromonas</taxon>
    </lineage>
</organism>
<feature type="compositionally biased region" description="Basic and acidic residues" evidence="2">
    <location>
        <begin position="495"/>
        <end position="506"/>
    </location>
</feature>
<feature type="region of interest" description="Disordered" evidence="2">
    <location>
        <begin position="1"/>
        <end position="83"/>
    </location>
</feature>